<sequence>MKIEIRQETLSDHTDVEKIICAAFADLLISDKTEHILVKRLRKSEAFIPELSLVAEADGRTAGHVLLTKLELEAEDGIRVPALGLAPISVLPEFQRMGIGKELILKAHEIAKKTEAACILLVGHEDYYPRFGYERTSKYNIHFPFEIPDENGMVYILDALKMPKTPSTVVYPRAFFE</sequence>
<dbReference type="InterPro" id="IPR000182">
    <property type="entry name" value="GNAT_dom"/>
</dbReference>
<accession>A0A9X1HXE7</accession>
<evidence type="ECO:0000259" key="1">
    <source>
        <dbReference type="PROSITE" id="PS51186"/>
    </source>
</evidence>
<proteinExistence type="predicted"/>
<evidence type="ECO:0000313" key="2">
    <source>
        <dbReference type="EMBL" id="MCA6079105.1"/>
    </source>
</evidence>
<dbReference type="Pfam" id="PF13527">
    <property type="entry name" value="Acetyltransf_9"/>
    <property type="match status" value="1"/>
</dbReference>
<dbReference type="Proteomes" id="UP001139409">
    <property type="component" value="Unassembled WGS sequence"/>
</dbReference>
<dbReference type="SUPFAM" id="SSF55729">
    <property type="entry name" value="Acyl-CoA N-acyltransferases (Nat)"/>
    <property type="match status" value="1"/>
</dbReference>
<organism evidence="2 3">
    <name type="scientific">Fulvivirga sedimenti</name>
    <dbReference type="NCBI Taxonomy" id="2879465"/>
    <lineage>
        <taxon>Bacteria</taxon>
        <taxon>Pseudomonadati</taxon>
        <taxon>Bacteroidota</taxon>
        <taxon>Cytophagia</taxon>
        <taxon>Cytophagales</taxon>
        <taxon>Fulvivirgaceae</taxon>
        <taxon>Fulvivirga</taxon>
    </lineage>
</organism>
<keyword evidence="3" id="KW-1185">Reference proteome</keyword>
<dbReference type="PROSITE" id="PS51186">
    <property type="entry name" value="GNAT"/>
    <property type="match status" value="1"/>
</dbReference>
<reference evidence="2" key="1">
    <citation type="submission" date="2021-09" db="EMBL/GenBank/DDBJ databases">
        <title>Fulvivirga sp. isolated from coastal sediment.</title>
        <authorList>
            <person name="Yu H."/>
        </authorList>
    </citation>
    <scope>NUCLEOTIDE SEQUENCE</scope>
    <source>
        <strain evidence="2">1062</strain>
    </source>
</reference>
<dbReference type="InterPro" id="IPR016181">
    <property type="entry name" value="Acyl_CoA_acyltransferase"/>
</dbReference>
<dbReference type="GO" id="GO:0016747">
    <property type="term" value="F:acyltransferase activity, transferring groups other than amino-acyl groups"/>
    <property type="evidence" value="ECO:0007669"/>
    <property type="project" value="InterPro"/>
</dbReference>
<protein>
    <submittedName>
        <fullName evidence="2">N-acetyltransferase</fullName>
    </submittedName>
</protein>
<evidence type="ECO:0000313" key="3">
    <source>
        <dbReference type="Proteomes" id="UP001139409"/>
    </source>
</evidence>
<feature type="domain" description="N-acetyltransferase" evidence="1">
    <location>
        <begin position="3"/>
        <end position="167"/>
    </location>
</feature>
<dbReference type="RefSeq" id="WP_225699967.1">
    <property type="nucleotide sequence ID" value="NZ_JAIXNE010000009.1"/>
</dbReference>
<dbReference type="EMBL" id="JAIXNE010000009">
    <property type="protein sequence ID" value="MCA6079105.1"/>
    <property type="molecule type" value="Genomic_DNA"/>
</dbReference>
<name>A0A9X1HXE7_9BACT</name>
<dbReference type="CDD" id="cd04301">
    <property type="entry name" value="NAT_SF"/>
    <property type="match status" value="1"/>
</dbReference>
<dbReference type="Gene3D" id="3.40.630.30">
    <property type="match status" value="1"/>
</dbReference>
<dbReference type="AlphaFoldDB" id="A0A9X1HXE7"/>
<gene>
    <name evidence="2" type="ORF">LDX50_29810</name>
</gene>
<comment type="caution">
    <text evidence="2">The sequence shown here is derived from an EMBL/GenBank/DDBJ whole genome shotgun (WGS) entry which is preliminary data.</text>
</comment>